<dbReference type="EMBL" id="LAZR01027441">
    <property type="protein sequence ID" value="KKL65723.1"/>
    <property type="molecule type" value="Genomic_DNA"/>
</dbReference>
<gene>
    <name evidence="1" type="ORF">LCGC14_2152150</name>
</gene>
<organism evidence="1">
    <name type="scientific">marine sediment metagenome</name>
    <dbReference type="NCBI Taxonomy" id="412755"/>
    <lineage>
        <taxon>unclassified sequences</taxon>
        <taxon>metagenomes</taxon>
        <taxon>ecological metagenomes</taxon>
    </lineage>
</organism>
<proteinExistence type="predicted"/>
<reference evidence="1" key="1">
    <citation type="journal article" date="2015" name="Nature">
        <title>Complex archaea that bridge the gap between prokaryotes and eukaryotes.</title>
        <authorList>
            <person name="Spang A."/>
            <person name="Saw J.H."/>
            <person name="Jorgensen S.L."/>
            <person name="Zaremba-Niedzwiedzka K."/>
            <person name="Martijn J."/>
            <person name="Lind A.E."/>
            <person name="van Eijk R."/>
            <person name="Schleper C."/>
            <person name="Guy L."/>
            <person name="Ettema T.J."/>
        </authorList>
    </citation>
    <scope>NUCLEOTIDE SEQUENCE</scope>
</reference>
<name>A0A0F9DV47_9ZZZZ</name>
<protein>
    <submittedName>
        <fullName evidence="1">Uncharacterized protein</fullName>
    </submittedName>
</protein>
<evidence type="ECO:0000313" key="1">
    <source>
        <dbReference type="EMBL" id="KKL65723.1"/>
    </source>
</evidence>
<comment type="caution">
    <text evidence="1">The sequence shown here is derived from an EMBL/GenBank/DDBJ whole genome shotgun (WGS) entry which is preliminary data.</text>
</comment>
<accession>A0A0F9DV47</accession>
<sequence length="126" mass="13956">MDKNILEEAMVGDPRNRSNIPPALIEGLNLYAEQGVPLGSFLRAVVANDFLDAVARADEYSMRALPAVAWMVYQDLPCLCHGSRKVYKAWCAFRLAQRGGTEGDDLQAKADKVSEAKREAIEWGRS</sequence>
<dbReference type="AlphaFoldDB" id="A0A0F9DV47"/>